<reference evidence="1 2" key="1">
    <citation type="submission" date="2024-08" db="EMBL/GenBank/DDBJ databases">
        <title>Draft Genome Sequence of Legionella lytica strain DSB2004, Isolated From a Fire Sprinkler System.</title>
        <authorList>
            <person name="Everhart A.D."/>
            <person name="Kidane D.T."/>
            <person name="Farone A.L."/>
            <person name="Farone M.B."/>
        </authorList>
    </citation>
    <scope>NUCLEOTIDE SEQUENCE [LARGE SCALE GENOMIC DNA]</scope>
    <source>
        <strain evidence="1 2">DSB2004</strain>
    </source>
</reference>
<organism evidence="1 2">
    <name type="scientific">Legionella lytica</name>
    <dbReference type="NCBI Taxonomy" id="96232"/>
    <lineage>
        <taxon>Bacteria</taxon>
        <taxon>Pseudomonadati</taxon>
        <taxon>Pseudomonadota</taxon>
        <taxon>Gammaproteobacteria</taxon>
        <taxon>Legionellales</taxon>
        <taxon>Legionellaceae</taxon>
        <taxon>Legionella</taxon>
    </lineage>
</organism>
<evidence type="ECO:0008006" key="3">
    <source>
        <dbReference type="Google" id="ProtNLM"/>
    </source>
</evidence>
<dbReference type="EMBL" id="JBGORX010000001">
    <property type="protein sequence ID" value="MFJ1268259.1"/>
    <property type="molecule type" value="Genomic_DNA"/>
</dbReference>
<accession>A0ABW8D9K1</accession>
<protein>
    <recommendedName>
        <fullName evidence="3">Substrate of the Dot/Icm secretion system</fullName>
    </recommendedName>
</protein>
<sequence>MTFDDKNNIVEVCIFESFLAKYFLEHSEVFSELYNKIYEAIENLRKINEKNEDFERKLYMSLSPLIRDYPAITDLTALKESGGVLVWDTFLKYFTEIIMSMEGLLYPELQLENPVTPHNALAQYGLFSSNPVQVQKLILEKIRPDYLFTDAERGCMEVKKALAKPSFNLGILFENKMTVIPESLVNYLKFANYPSKQIYAPKEDSEMADWLREHYLPVISGASGSIGKIVSALSTLCIFSSEEYKLLGLLVASATVALGHHSFFEVLRPLSFMTGFIEEQSTLLEFYEQAIPPEIKALASYKEHINGPEGALLIQDMGFDETDEEQDEEALVPSSF</sequence>
<gene>
    <name evidence="1" type="ORF">ACD661_06800</name>
</gene>
<proteinExistence type="predicted"/>
<dbReference type="RefSeq" id="WP_400187072.1">
    <property type="nucleotide sequence ID" value="NZ_JBGORX010000001.1"/>
</dbReference>
<name>A0ABW8D9K1_9GAMM</name>
<keyword evidence="2" id="KW-1185">Reference proteome</keyword>
<dbReference type="Proteomes" id="UP001615550">
    <property type="component" value="Unassembled WGS sequence"/>
</dbReference>
<evidence type="ECO:0000313" key="2">
    <source>
        <dbReference type="Proteomes" id="UP001615550"/>
    </source>
</evidence>
<evidence type="ECO:0000313" key="1">
    <source>
        <dbReference type="EMBL" id="MFJ1268259.1"/>
    </source>
</evidence>
<comment type="caution">
    <text evidence="1">The sequence shown here is derived from an EMBL/GenBank/DDBJ whole genome shotgun (WGS) entry which is preliminary data.</text>
</comment>